<comment type="caution">
    <text evidence="1">The sequence shown here is derived from an EMBL/GenBank/DDBJ whole genome shotgun (WGS) entry which is preliminary data.</text>
</comment>
<protein>
    <submittedName>
        <fullName evidence="1">Uncharacterized protein</fullName>
    </submittedName>
</protein>
<evidence type="ECO:0000313" key="1">
    <source>
        <dbReference type="EMBL" id="NGN41322.1"/>
    </source>
</evidence>
<accession>A0A7C9R6L0</accession>
<dbReference type="EMBL" id="JAAKZG010000003">
    <property type="protein sequence ID" value="NGN41322.1"/>
    <property type="molecule type" value="Genomic_DNA"/>
</dbReference>
<dbReference type="Proteomes" id="UP000481252">
    <property type="component" value="Unassembled WGS sequence"/>
</dbReference>
<gene>
    <name evidence="1" type="ORF">G6N74_09615</name>
</gene>
<keyword evidence="2" id="KW-1185">Reference proteome</keyword>
<organism evidence="1 2">
    <name type="scientific">Mesorhizobium zhangyense</name>
    <dbReference type="NCBI Taxonomy" id="1776730"/>
    <lineage>
        <taxon>Bacteria</taxon>
        <taxon>Pseudomonadati</taxon>
        <taxon>Pseudomonadota</taxon>
        <taxon>Alphaproteobacteria</taxon>
        <taxon>Hyphomicrobiales</taxon>
        <taxon>Phyllobacteriaceae</taxon>
        <taxon>Mesorhizobium</taxon>
    </lineage>
</organism>
<sequence length="110" mass="12311">MAKSVLQISSQPPFFPAKRNACKVKFQTNTAQAVMNGACPCKQWARAFVAYFLGVISAGRYREISIPADTWHIVGFVQLFFMSSSFVPAPKADSFDRQPLPWHLCAMVRP</sequence>
<proteinExistence type="predicted"/>
<name>A0A7C9R6L0_9HYPH</name>
<dbReference type="RefSeq" id="WP_165116651.1">
    <property type="nucleotide sequence ID" value="NZ_JAAKZG010000003.1"/>
</dbReference>
<dbReference type="AlphaFoldDB" id="A0A7C9R6L0"/>
<evidence type="ECO:0000313" key="2">
    <source>
        <dbReference type="Proteomes" id="UP000481252"/>
    </source>
</evidence>
<reference evidence="1 2" key="1">
    <citation type="submission" date="2020-02" db="EMBL/GenBank/DDBJ databases">
        <title>Genome sequence of the type strain CGMCC 1.15528 of Mesorhizobium zhangyense.</title>
        <authorList>
            <person name="Gao J."/>
            <person name="Sun J."/>
        </authorList>
    </citation>
    <scope>NUCLEOTIDE SEQUENCE [LARGE SCALE GENOMIC DNA]</scope>
    <source>
        <strain evidence="1 2">CGMCC 1.15528</strain>
    </source>
</reference>